<evidence type="ECO:0000313" key="2">
    <source>
        <dbReference type="Proteomes" id="UP000625283"/>
    </source>
</evidence>
<name>A0ABS1QYL0_9SPHI</name>
<reference evidence="1 2" key="1">
    <citation type="submission" date="2021-01" db="EMBL/GenBank/DDBJ databases">
        <title>C459-1 draft genome sequence.</title>
        <authorList>
            <person name="Zhang X.-F."/>
        </authorList>
    </citation>
    <scope>NUCLEOTIDE SEQUENCE [LARGE SCALE GENOMIC DNA]</scope>
    <source>
        <strain evidence="2">C459-1</strain>
    </source>
</reference>
<dbReference type="Proteomes" id="UP000625283">
    <property type="component" value="Unassembled WGS sequence"/>
</dbReference>
<evidence type="ECO:0000313" key="1">
    <source>
        <dbReference type="EMBL" id="MBL1407513.1"/>
    </source>
</evidence>
<gene>
    <name evidence="1" type="ORF">JKG61_01980</name>
</gene>
<dbReference type="EMBL" id="JAERTY010000001">
    <property type="protein sequence ID" value="MBL1407513.1"/>
    <property type="molecule type" value="Genomic_DNA"/>
</dbReference>
<proteinExistence type="predicted"/>
<sequence>MGRRINNIEEELGKTKLTAAALALYLDINESTISKWKSHTEEPAIKTVDDVGEVLEVNNGKLLIYNERTQTGLADALQNKYKELLKQGIEKKVLSKNSKGNPIMVNNPVFVQALQIFVTQHKKKHSNNLLPSPVIIEKKLADIEDKEIEGVKIFICNGPNDAAVSHQVVNIDRGRCTAIAAFNELKDAENYVDMVLRGYISFEIEKSPVTKKTSSKKK</sequence>
<dbReference type="InterPro" id="IPR010982">
    <property type="entry name" value="Lambda_DNA-bd_dom_sf"/>
</dbReference>
<comment type="caution">
    <text evidence="1">The sequence shown here is derived from an EMBL/GenBank/DDBJ whole genome shotgun (WGS) entry which is preliminary data.</text>
</comment>
<dbReference type="SUPFAM" id="SSF47413">
    <property type="entry name" value="lambda repressor-like DNA-binding domains"/>
    <property type="match status" value="1"/>
</dbReference>
<organism evidence="1 2">
    <name type="scientific">Sphingobacterium faecale</name>
    <dbReference type="NCBI Taxonomy" id="2803775"/>
    <lineage>
        <taxon>Bacteria</taxon>
        <taxon>Pseudomonadati</taxon>
        <taxon>Bacteroidota</taxon>
        <taxon>Sphingobacteriia</taxon>
        <taxon>Sphingobacteriales</taxon>
        <taxon>Sphingobacteriaceae</taxon>
        <taxon>Sphingobacterium</taxon>
    </lineage>
</organism>
<keyword evidence="2" id="KW-1185">Reference proteome</keyword>
<accession>A0ABS1QYL0</accession>
<dbReference type="Gene3D" id="1.10.260.40">
    <property type="entry name" value="lambda repressor-like DNA-binding domains"/>
    <property type="match status" value="1"/>
</dbReference>
<dbReference type="RefSeq" id="WP_202101308.1">
    <property type="nucleotide sequence ID" value="NZ_JAERTY010000001.1"/>
</dbReference>
<protein>
    <recommendedName>
        <fullName evidence="3">HTH cro/C1-type domain-containing protein</fullName>
    </recommendedName>
</protein>
<evidence type="ECO:0008006" key="3">
    <source>
        <dbReference type="Google" id="ProtNLM"/>
    </source>
</evidence>